<dbReference type="GO" id="GO:0019427">
    <property type="term" value="P:acetyl-CoA biosynthetic process from acetate"/>
    <property type="evidence" value="ECO:0007669"/>
    <property type="project" value="UniProtKB-UniRule"/>
</dbReference>
<dbReference type="EMBL" id="CP136924">
    <property type="protein sequence ID" value="WXA03373.1"/>
    <property type="molecule type" value="Genomic_DNA"/>
</dbReference>
<feature type="domain" description="AMP-dependent synthetase/ligase" evidence="7">
    <location>
        <begin position="70"/>
        <end position="462"/>
    </location>
</feature>
<dbReference type="RefSeq" id="WP_338733569.1">
    <property type="nucleotide sequence ID" value="NZ_CP136924.1"/>
</dbReference>
<dbReference type="EC" id="6.2.1.1" evidence="6"/>
<dbReference type="Gene3D" id="3.40.50.12780">
    <property type="entry name" value="N-terminal domain of ligase-like"/>
    <property type="match status" value="1"/>
</dbReference>
<evidence type="ECO:0000259" key="7">
    <source>
        <dbReference type="Pfam" id="PF00501"/>
    </source>
</evidence>
<comment type="similarity">
    <text evidence="1">Belongs to the ATP-dependent AMP-binding enzyme family.</text>
</comment>
<dbReference type="CDD" id="cd05966">
    <property type="entry name" value="ACS"/>
    <property type="match status" value="1"/>
</dbReference>
<dbReference type="InterPro" id="IPR025110">
    <property type="entry name" value="AMP-bd_C"/>
</dbReference>
<dbReference type="InterPro" id="IPR045851">
    <property type="entry name" value="AMP-bd_C_sf"/>
</dbReference>
<sequence>MSNYHIKHLEEYYQVYRKSVRNPEVFWEEVAEEHFVWRKRWNNVLQWDFSKPEIKWFEGAQLNITENCIDRHLNTRGDKTAIIFEPNNPDEETQHISYRELHDRVCRFANVLKEKGIGKGDRVCIYLPMIPELAISVLACARIGAIHSVVFAGFSSTALATRINDSECKMVITSDGSYRGAKTIDLKSIVDEALEDCSSIESVLVAKRINSNIKMKEGRDYWLQPLLDEAYHDCDPVVMDAEDPLFILYTSGSTGKPKGMVHSSGGYMVYTAYTFKNVFQYREDDVYWCTADIGWITGHSYIVYGPLLNGATTLMFEGVPSYPDFGRFWEIVDKHQVNQFYTAPTAIRALAKEGMDHVEKYDLSSLKVLGTVGEPINEEAWHWYDDNIGKKKAPIVDTWWQTETGGIMISPIPFATPTKPTYATLPFIGIQPALMDENGEEIKGNQVDGRLCIKYPWPSMARTIWGDHQRYKDTYFSAFENMYFTGDGALRDEVGYYRITGRVDDVVIVSGHNLGTAPIEDAINEHPAVSESAIVGFPHDIKGNALYGYVILKETGESRNHDNLRKEINQLITEQIGPIAKLDKIQFTKGLPKTRSGKIMRRILRKIASKDTSNLGDTSTLLNPEVVQDIMDNVL</sequence>
<evidence type="ECO:0000256" key="6">
    <source>
        <dbReference type="NCBIfam" id="TIGR02188"/>
    </source>
</evidence>
<dbReference type="AlphaFoldDB" id="A0AAU6P0K4"/>
<evidence type="ECO:0000313" key="10">
    <source>
        <dbReference type="EMBL" id="WXA03373.1"/>
    </source>
</evidence>
<dbReference type="PROSITE" id="PS00455">
    <property type="entry name" value="AMP_BINDING"/>
    <property type="match status" value="1"/>
</dbReference>
<name>A0AAU6P0K4_9FLAO</name>
<evidence type="ECO:0000256" key="5">
    <source>
        <dbReference type="ARBA" id="ARBA00022990"/>
    </source>
</evidence>
<dbReference type="EMBL" id="CP136925">
    <property type="protein sequence ID" value="WXA14205.1"/>
    <property type="molecule type" value="Genomic_DNA"/>
</dbReference>
<dbReference type="Pfam" id="PF16177">
    <property type="entry name" value="ACAS_N"/>
    <property type="match status" value="1"/>
</dbReference>
<keyword evidence="4" id="KW-0067">ATP-binding</keyword>
<keyword evidence="5" id="KW-0007">Acetylation</keyword>
<dbReference type="Proteomes" id="UP001368318">
    <property type="component" value="Chromosome"/>
</dbReference>
<feature type="domain" description="Acetyl-coenzyme A synthetase N-terminal" evidence="9">
    <location>
        <begin position="12"/>
        <end position="68"/>
    </location>
</feature>
<evidence type="ECO:0000313" key="11">
    <source>
        <dbReference type="EMBL" id="WXA14205.1"/>
    </source>
</evidence>
<dbReference type="Pfam" id="PF13193">
    <property type="entry name" value="AMP-binding_C"/>
    <property type="match status" value="1"/>
</dbReference>
<dbReference type="SUPFAM" id="SSF56801">
    <property type="entry name" value="Acetyl-CoA synthetase-like"/>
    <property type="match status" value="1"/>
</dbReference>
<feature type="domain" description="AMP-binding enzyme C-terminal" evidence="8">
    <location>
        <begin position="519"/>
        <end position="598"/>
    </location>
</feature>
<dbReference type="InterPro" id="IPR011904">
    <property type="entry name" value="Ac_CoA_lig"/>
</dbReference>
<evidence type="ECO:0000256" key="1">
    <source>
        <dbReference type="ARBA" id="ARBA00006432"/>
    </source>
</evidence>
<dbReference type="PANTHER" id="PTHR24095">
    <property type="entry name" value="ACETYL-COENZYME A SYNTHETASE"/>
    <property type="match status" value="1"/>
</dbReference>
<keyword evidence="12" id="KW-1185">Reference proteome</keyword>
<reference evidence="10 12" key="1">
    <citation type="submission" date="2023-10" db="EMBL/GenBank/DDBJ databases">
        <title>Culture-based analysis of two novel bacteria associated with mangrove crab gills.</title>
        <authorList>
            <person name="Yang X."/>
            <person name="Garuglieri E."/>
            <person name="Van Goethem M.W."/>
            <person name="Fusi M."/>
            <person name="Marasco R."/>
            <person name="Daffonchio D.G."/>
        </authorList>
    </citation>
    <scope>NUCLEOTIDE SEQUENCE [LARGE SCALE GENOMIC DNA]</scope>
    <source>
        <strain evidence="11">UG2-1</strain>
        <strain evidence="10">UG2-2</strain>
        <strain evidence="12">UG2_2</strain>
    </source>
</reference>
<dbReference type="PANTHER" id="PTHR24095:SF14">
    <property type="entry name" value="ACETYL-COENZYME A SYNTHETASE 1"/>
    <property type="match status" value="1"/>
</dbReference>
<dbReference type="Gene3D" id="3.30.300.30">
    <property type="match status" value="1"/>
</dbReference>
<dbReference type="GO" id="GO:0016208">
    <property type="term" value="F:AMP binding"/>
    <property type="evidence" value="ECO:0007669"/>
    <property type="project" value="InterPro"/>
</dbReference>
<dbReference type="InterPro" id="IPR020845">
    <property type="entry name" value="AMP-binding_CS"/>
</dbReference>
<evidence type="ECO:0000256" key="4">
    <source>
        <dbReference type="ARBA" id="ARBA00022840"/>
    </source>
</evidence>
<dbReference type="GO" id="GO:0005524">
    <property type="term" value="F:ATP binding"/>
    <property type="evidence" value="ECO:0007669"/>
    <property type="project" value="UniProtKB-KW"/>
</dbReference>
<dbReference type="KEGG" id="mcaa:R3L15_04850"/>
<evidence type="ECO:0000313" key="12">
    <source>
        <dbReference type="Proteomes" id="UP001368318"/>
    </source>
</evidence>
<evidence type="ECO:0000259" key="9">
    <source>
        <dbReference type="Pfam" id="PF16177"/>
    </source>
</evidence>
<dbReference type="InterPro" id="IPR032387">
    <property type="entry name" value="ACAS_N"/>
</dbReference>
<dbReference type="NCBIfam" id="TIGR02188">
    <property type="entry name" value="Ac_CoA_lig_AcsA"/>
    <property type="match status" value="1"/>
</dbReference>
<keyword evidence="2 10" id="KW-0436">Ligase</keyword>
<organism evidence="10 12">
    <name type="scientific">Mangrovimonas cancribranchiae</name>
    <dbReference type="NCBI Taxonomy" id="3080055"/>
    <lineage>
        <taxon>Bacteria</taxon>
        <taxon>Pseudomonadati</taxon>
        <taxon>Bacteroidota</taxon>
        <taxon>Flavobacteriia</taxon>
        <taxon>Flavobacteriales</taxon>
        <taxon>Flavobacteriaceae</taxon>
        <taxon>Mangrovimonas</taxon>
    </lineage>
</organism>
<dbReference type="GO" id="GO:0003987">
    <property type="term" value="F:acetate-CoA ligase activity"/>
    <property type="evidence" value="ECO:0007669"/>
    <property type="project" value="UniProtKB-UniRule"/>
</dbReference>
<accession>A0AAU6P0K4</accession>
<dbReference type="InterPro" id="IPR000873">
    <property type="entry name" value="AMP-dep_synth/lig_dom"/>
</dbReference>
<proteinExistence type="inferred from homology"/>
<evidence type="ECO:0000259" key="8">
    <source>
        <dbReference type="Pfam" id="PF13193"/>
    </source>
</evidence>
<dbReference type="Pfam" id="PF00501">
    <property type="entry name" value="AMP-binding"/>
    <property type="match status" value="1"/>
</dbReference>
<evidence type="ECO:0000256" key="3">
    <source>
        <dbReference type="ARBA" id="ARBA00022741"/>
    </source>
</evidence>
<evidence type="ECO:0000256" key="2">
    <source>
        <dbReference type="ARBA" id="ARBA00022598"/>
    </source>
</evidence>
<keyword evidence="3" id="KW-0547">Nucleotide-binding</keyword>
<dbReference type="NCBIfam" id="NF001208">
    <property type="entry name" value="PRK00174.1"/>
    <property type="match status" value="1"/>
</dbReference>
<protein>
    <recommendedName>
        <fullName evidence="6">Acetate--CoA ligase</fullName>
        <ecNumber evidence="6">6.2.1.1</ecNumber>
    </recommendedName>
</protein>
<dbReference type="FunFam" id="3.40.50.12780:FF:000001">
    <property type="entry name" value="Acetyl-coenzyme A synthetase"/>
    <property type="match status" value="1"/>
</dbReference>
<dbReference type="InterPro" id="IPR042099">
    <property type="entry name" value="ANL_N_sf"/>
</dbReference>
<gene>
    <name evidence="10" type="primary">acs</name>
    <name evidence="11" type="ORF">R3L15_04850</name>
    <name evidence="10" type="ORF">R3L16_02550</name>
</gene>